<organism evidence="1 2">
    <name type="scientific">Wickerhamomyces pijperi</name>
    <name type="common">Yeast</name>
    <name type="synonym">Pichia pijperi</name>
    <dbReference type="NCBI Taxonomy" id="599730"/>
    <lineage>
        <taxon>Eukaryota</taxon>
        <taxon>Fungi</taxon>
        <taxon>Dikarya</taxon>
        <taxon>Ascomycota</taxon>
        <taxon>Saccharomycotina</taxon>
        <taxon>Saccharomycetes</taxon>
        <taxon>Phaffomycetales</taxon>
        <taxon>Wickerhamomycetaceae</taxon>
        <taxon>Wickerhamomyces</taxon>
    </lineage>
</organism>
<sequence length="128" mass="14223">MISTRSLNCSGNLAMRMCHASPALTNKLVRDPNASGSSCDWVSNGRSWMICEYKAWINCTLSMSLVSLTMVERHSTAFSNESSCDKDLKITEVNDSTCNNCSTGISEIQEFKHSKIKEWALELSVDCE</sequence>
<reference evidence="1" key="1">
    <citation type="journal article" date="2021" name="Open Biol.">
        <title>Shared evolutionary footprints suggest mitochondrial oxidative damage underlies multiple complex I losses in fungi.</title>
        <authorList>
            <person name="Schikora-Tamarit M.A."/>
            <person name="Marcet-Houben M."/>
            <person name="Nosek J."/>
            <person name="Gabaldon T."/>
        </authorList>
    </citation>
    <scope>NUCLEOTIDE SEQUENCE</scope>
    <source>
        <strain evidence="1">CBS2887</strain>
    </source>
</reference>
<evidence type="ECO:0000313" key="1">
    <source>
        <dbReference type="EMBL" id="KAH3687154.1"/>
    </source>
</evidence>
<name>A0A9P8TQD6_WICPI</name>
<dbReference type="Proteomes" id="UP000774326">
    <property type="component" value="Unassembled WGS sequence"/>
</dbReference>
<reference evidence="1" key="2">
    <citation type="submission" date="2021-01" db="EMBL/GenBank/DDBJ databases">
        <authorList>
            <person name="Schikora-Tamarit M.A."/>
        </authorList>
    </citation>
    <scope>NUCLEOTIDE SEQUENCE</scope>
    <source>
        <strain evidence="1">CBS2887</strain>
    </source>
</reference>
<proteinExistence type="predicted"/>
<keyword evidence="2" id="KW-1185">Reference proteome</keyword>
<gene>
    <name evidence="1" type="ORF">WICPIJ_001869</name>
</gene>
<evidence type="ECO:0000313" key="2">
    <source>
        <dbReference type="Proteomes" id="UP000774326"/>
    </source>
</evidence>
<accession>A0A9P8TQD6</accession>
<dbReference type="EMBL" id="JAEUBG010000970">
    <property type="protein sequence ID" value="KAH3687154.1"/>
    <property type="molecule type" value="Genomic_DNA"/>
</dbReference>
<comment type="caution">
    <text evidence="1">The sequence shown here is derived from an EMBL/GenBank/DDBJ whole genome shotgun (WGS) entry which is preliminary data.</text>
</comment>
<protein>
    <submittedName>
        <fullName evidence="1">Uncharacterized protein</fullName>
    </submittedName>
</protein>
<dbReference type="AlphaFoldDB" id="A0A9P8TQD6"/>